<reference evidence="2" key="1">
    <citation type="submission" date="2018-01" db="EMBL/GenBank/DDBJ databases">
        <title>An insight into the sialome of Amazonian anophelines.</title>
        <authorList>
            <person name="Ribeiro J.M."/>
            <person name="Scarpassa V."/>
            <person name="Calvo E."/>
        </authorList>
    </citation>
    <scope>NUCLEOTIDE SEQUENCE</scope>
    <source>
        <tissue evidence="2">Salivary glands</tissue>
    </source>
</reference>
<evidence type="ECO:0000256" key="1">
    <source>
        <dbReference type="SAM" id="SignalP"/>
    </source>
</evidence>
<name>A0A2M4C912_9DIPT</name>
<accession>A0A2M4C912</accession>
<dbReference type="AlphaFoldDB" id="A0A2M4C912"/>
<feature type="chain" id="PRO_5014999149" evidence="1">
    <location>
        <begin position="30"/>
        <end position="97"/>
    </location>
</feature>
<evidence type="ECO:0000313" key="2">
    <source>
        <dbReference type="EMBL" id="MBW61807.1"/>
    </source>
</evidence>
<organism evidence="2">
    <name type="scientific">Anopheles marajoara</name>
    <dbReference type="NCBI Taxonomy" id="58244"/>
    <lineage>
        <taxon>Eukaryota</taxon>
        <taxon>Metazoa</taxon>
        <taxon>Ecdysozoa</taxon>
        <taxon>Arthropoda</taxon>
        <taxon>Hexapoda</taxon>
        <taxon>Insecta</taxon>
        <taxon>Pterygota</taxon>
        <taxon>Neoptera</taxon>
        <taxon>Endopterygota</taxon>
        <taxon>Diptera</taxon>
        <taxon>Nematocera</taxon>
        <taxon>Culicoidea</taxon>
        <taxon>Culicidae</taxon>
        <taxon>Anophelinae</taxon>
        <taxon>Anopheles</taxon>
    </lineage>
</organism>
<proteinExistence type="predicted"/>
<protein>
    <submittedName>
        <fullName evidence="2">Putative secreted protein</fullName>
    </submittedName>
</protein>
<keyword evidence="1" id="KW-0732">Signal</keyword>
<feature type="signal peptide" evidence="1">
    <location>
        <begin position="1"/>
        <end position="29"/>
    </location>
</feature>
<sequence>MTASENWVASLPILLVLLCKCKYSNRALARPLPSKHTNILGMQKNRELNGQNTHSTPTGHTHRDRAIEVMLLMMMMSIEMPLCVCVSCRVHTGAMDC</sequence>
<dbReference type="EMBL" id="GGFJ01012666">
    <property type="protein sequence ID" value="MBW61807.1"/>
    <property type="molecule type" value="Transcribed_RNA"/>
</dbReference>